<dbReference type="PANTHER" id="PTHR33434">
    <property type="entry name" value="DEGV DOMAIN-CONTAINING PROTEIN DR_1986-RELATED"/>
    <property type="match status" value="1"/>
</dbReference>
<gene>
    <name evidence="2" type="ORF">UFOPK1392_01647</name>
    <name evidence="3" type="ORF">UFOPK3733_02209</name>
</gene>
<dbReference type="PANTHER" id="PTHR33434:SF2">
    <property type="entry name" value="FATTY ACID-BINDING PROTEIN TM_1468"/>
    <property type="match status" value="1"/>
</dbReference>
<evidence type="ECO:0000313" key="2">
    <source>
        <dbReference type="EMBL" id="CAB4323885.1"/>
    </source>
</evidence>
<dbReference type="InterPro" id="IPR043168">
    <property type="entry name" value="DegV_C"/>
</dbReference>
<dbReference type="Gene3D" id="3.30.1180.10">
    <property type="match status" value="1"/>
</dbReference>
<accession>A0A6J5YEL4</accession>
<dbReference type="EMBL" id="CAEMXZ010000081">
    <property type="protein sequence ID" value="CAB4323885.1"/>
    <property type="molecule type" value="Genomic_DNA"/>
</dbReference>
<sequence>MNAVHIVTDSSCDLTEEQAAAAGVRVVPLNIRFGSEEFVDREQLSVGEFYAKMSSTGLLPETSAPSPGRFEAAFRDAAAAGATSVVCINLSSELSATMQSARTAANALTGEIDVRIIDSLSITGGLGTMVLTASELAASGADVDTIVATVEAMVPRTEIYGALDTLENLKKGGRIGSAKALLGSMLSVKPIIHIKDGAVEEAGKQRTRRRALEWLRDQLFNEPVVEQLSILHGEAADIEQFLDMIAERFPRENIRIGTIGAVIGTHGGPGVIGVCYLRG</sequence>
<name>A0A6J5YEL4_9ZZZZ</name>
<dbReference type="Gene3D" id="3.40.50.10170">
    <property type="match status" value="1"/>
</dbReference>
<dbReference type="NCBIfam" id="TIGR00762">
    <property type="entry name" value="DegV"/>
    <property type="match status" value="1"/>
</dbReference>
<protein>
    <submittedName>
        <fullName evidence="2">Unannotated protein</fullName>
    </submittedName>
</protein>
<organism evidence="2">
    <name type="scientific">freshwater metagenome</name>
    <dbReference type="NCBI Taxonomy" id="449393"/>
    <lineage>
        <taxon>unclassified sequences</taxon>
        <taxon>metagenomes</taxon>
        <taxon>ecological metagenomes</taxon>
    </lineage>
</organism>
<evidence type="ECO:0000313" key="3">
    <source>
        <dbReference type="EMBL" id="CAB4956778.1"/>
    </source>
</evidence>
<evidence type="ECO:0000256" key="1">
    <source>
        <dbReference type="ARBA" id="ARBA00023121"/>
    </source>
</evidence>
<dbReference type="GO" id="GO:0008289">
    <property type="term" value="F:lipid binding"/>
    <property type="evidence" value="ECO:0007669"/>
    <property type="project" value="UniProtKB-KW"/>
</dbReference>
<dbReference type="InterPro" id="IPR003797">
    <property type="entry name" value="DegV"/>
</dbReference>
<dbReference type="InterPro" id="IPR050270">
    <property type="entry name" value="DegV_domain_contain"/>
</dbReference>
<dbReference type="PROSITE" id="PS51482">
    <property type="entry name" value="DEGV"/>
    <property type="match status" value="1"/>
</dbReference>
<dbReference type="Pfam" id="PF02645">
    <property type="entry name" value="DegV"/>
    <property type="match status" value="1"/>
</dbReference>
<dbReference type="AlphaFoldDB" id="A0A6J5YEL4"/>
<dbReference type="EMBL" id="CAFBNC010000177">
    <property type="protein sequence ID" value="CAB4956778.1"/>
    <property type="molecule type" value="Genomic_DNA"/>
</dbReference>
<proteinExistence type="predicted"/>
<dbReference type="SUPFAM" id="SSF82549">
    <property type="entry name" value="DAK1/DegV-like"/>
    <property type="match status" value="1"/>
</dbReference>
<reference evidence="2" key="1">
    <citation type="submission" date="2020-05" db="EMBL/GenBank/DDBJ databases">
        <authorList>
            <person name="Chiriac C."/>
            <person name="Salcher M."/>
            <person name="Ghai R."/>
            <person name="Kavagutti S V."/>
        </authorList>
    </citation>
    <scope>NUCLEOTIDE SEQUENCE</scope>
</reference>
<keyword evidence="1" id="KW-0446">Lipid-binding</keyword>